<keyword evidence="2" id="KW-1185">Reference proteome</keyword>
<protein>
    <recommendedName>
        <fullName evidence="3">Blue copper domain-containing protein</fullName>
    </recommendedName>
</protein>
<comment type="caution">
    <text evidence="1">The sequence shown here is derived from an EMBL/GenBank/DDBJ whole genome shotgun (WGS) entry which is preliminary data.</text>
</comment>
<reference evidence="1 2" key="1">
    <citation type="submission" date="2014-06" db="EMBL/GenBank/DDBJ databases">
        <authorList>
            <person name="Ngugi D.K."/>
            <person name="Blom J."/>
            <person name="Alam I."/>
            <person name="Rashid M."/>
            <person name="Baalawi W."/>
            <person name="Zhang G."/>
            <person name="Hikmawan T."/>
            <person name="Guan Y."/>
            <person name="Antunes A."/>
            <person name="Siam R."/>
            <person name="El-Dorry H."/>
            <person name="Bajic V."/>
            <person name="Stingl U."/>
        </authorList>
    </citation>
    <scope>NUCLEOTIDE SEQUENCE [LARGE SCALE GENOMIC DNA]</scope>
    <source>
        <strain evidence="1">SCGC AAA799-P11</strain>
    </source>
</reference>
<dbReference type="Proteomes" id="UP000029387">
    <property type="component" value="Unassembled WGS sequence"/>
</dbReference>
<dbReference type="PATRIC" id="fig|1502295.3.peg.114"/>
<gene>
    <name evidence="1" type="ORF">AAA799P11_00116</name>
</gene>
<evidence type="ECO:0000313" key="2">
    <source>
        <dbReference type="Proteomes" id="UP000029387"/>
    </source>
</evidence>
<dbReference type="AlphaFoldDB" id="A0A087S3R5"/>
<evidence type="ECO:0000313" key="1">
    <source>
        <dbReference type="EMBL" id="KFM20369.1"/>
    </source>
</evidence>
<name>A0A087S3R5_9ARCH</name>
<accession>A0A087S3R5</accession>
<dbReference type="EMBL" id="JOSZ01000001">
    <property type="protein sequence ID" value="KFM20369.1"/>
    <property type="molecule type" value="Genomic_DNA"/>
</dbReference>
<proteinExistence type="predicted"/>
<sequence length="219" mass="24601">MKIITVIIATVLAFSLVVFPSAYAEPTVKIIMEKTTYSYCEKLFYTIKVSEVTGNPAIIHIRDETGKGSSAIPIPITDLENPVPSRVAFEKEIFPLGKYFIDVEYSGVETTAEFTLIDTGKTCIPETVKPIMANWLSGNISDGFLIDAFQKFTEGLDLFKIPFDINETTVYDVQIPEWVKNVGYWWLEGAISDDELVNAINNLVERNIISLEQETENEI</sequence>
<evidence type="ECO:0008006" key="3">
    <source>
        <dbReference type="Google" id="ProtNLM"/>
    </source>
</evidence>
<organism evidence="1 2">
    <name type="scientific">Marine Group I thaumarchaeote SCGC AAA799-P11</name>
    <dbReference type="NCBI Taxonomy" id="1502295"/>
    <lineage>
        <taxon>Archaea</taxon>
        <taxon>Nitrososphaerota</taxon>
        <taxon>Marine Group I</taxon>
    </lineage>
</organism>